<dbReference type="Proteomes" id="UP000249218">
    <property type="component" value="Unassembled WGS sequence"/>
</dbReference>
<dbReference type="EMBL" id="KZ149989">
    <property type="protein sequence ID" value="PZC75633.1"/>
    <property type="molecule type" value="Genomic_DNA"/>
</dbReference>
<organism evidence="1 2">
    <name type="scientific">Helicoverpa armigera</name>
    <name type="common">Cotton bollworm</name>
    <name type="synonym">Heliothis armigera</name>
    <dbReference type="NCBI Taxonomy" id="29058"/>
    <lineage>
        <taxon>Eukaryota</taxon>
        <taxon>Metazoa</taxon>
        <taxon>Ecdysozoa</taxon>
        <taxon>Arthropoda</taxon>
        <taxon>Hexapoda</taxon>
        <taxon>Insecta</taxon>
        <taxon>Pterygota</taxon>
        <taxon>Neoptera</taxon>
        <taxon>Endopterygota</taxon>
        <taxon>Lepidoptera</taxon>
        <taxon>Glossata</taxon>
        <taxon>Ditrysia</taxon>
        <taxon>Noctuoidea</taxon>
        <taxon>Noctuidae</taxon>
        <taxon>Heliothinae</taxon>
        <taxon>Helicoverpa</taxon>
    </lineage>
</organism>
<gene>
    <name evidence="1" type="primary">HaOG205909</name>
    <name evidence="1" type="ORF">B5X24_HaOG205909</name>
</gene>
<proteinExistence type="predicted"/>
<evidence type="ECO:0000313" key="2">
    <source>
        <dbReference type="Proteomes" id="UP000249218"/>
    </source>
</evidence>
<accession>A0A2W1BV55</accession>
<reference evidence="1 2" key="1">
    <citation type="journal article" date="2017" name="BMC Biol.">
        <title>Genomic innovations, transcriptional plasticity and gene loss underlying the evolution and divergence of two highly polyphagous and invasive Helicoverpa pest species.</title>
        <authorList>
            <person name="Pearce S.L."/>
            <person name="Clarke D.F."/>
            <person name="East P.D."/>
            <person name="Elfekih S."/>
            <person name="Gordon K.H."/>
            <person name="Jermiin L.S."/>
            <person name="McGaughran A."/>
            <person name="Oakeshott J.G."/>
            <person name="Papanikolaou A."/>
            <person name="Perera O.P."/>
            <person name="Rane R.V."/>
            <person name="Richards S."/>
            <person name="Tay W.T."/>
            <person name="Walsh T.K."/>
            <person name="Anderson A."/>
            <person name="Anderson C.J."/>
            <person name="Asgari S."/>
            <person name="Board P.G."/>
            <person name="Bretschneider A."/>
            <person name="Campbell P.M."/>
            <person name="Chertemps T."/>
            <person name="Christeller J.T."/>
            <person name="Coppin C.W."/>
            <person name="Downes S.J."/>
            <person name="Duan G."/>
            <person name="Farnsworth C.A."/>
            <person name="Good R.T."/>
            <person name="Han L.B."/>
            <person name="Han Y.C."/>
            <person name="Hatje K."/>
            <person name="Horne I."/>
            <person name="Huang Y.P."/>
            <person name="Hughes D.S."/>
            <person name="Jacquin-Joly E."/>
            <person name="James W."/>
            <person name="Jhangiani S."/>
            <person name="Kollmar M."/>
            <person name="Kuwar S.S."/>
            <person name="Li S."/>
            <person name="Liu N.Y."/>
            <person name="Maibeche M.T."/>
            <person name="Miller J.R."/>
            <person name="Montagne N."/>
            <person name="Perry T."/>
            <person name="Qu J."/>
            <person name="Song S.V."/>
            <person name="Sutton G.G."/>
            <person name="Vogel H."/>
            <person name="Walenz B.P."/>
            <person name="Xu W."/>
            <person name="Zhang H.J."/>
            <person name="Zou Z."/>
            <person name="Batterham P."/>
            <person name="Edwards O.R."/>
            <person name="Feyereisen R."/>
            <person name="Gibbs R.A."/>
            <person name="Heckel D.G."/>
            <person name="McGrath A."/>
            <person name="Robin C."/>
            <person name="Scherer S.E."/>
            <person name="Worley K.C."/>
            <person name="Wu Y.D."/>
        </authorList>
    </citation>
    <scope>NUCLEOTIDE SEQUENCE [LARGE SCALE GENOMIC DNA]</scope>
    <source>
        <strain evidence="1">Harm_GR_Male_#8</strain>
        <tissue evidence="1">Whole organism</tissue>
    </source>
</reference>
<dbReference type="OrthoDB" id="6229420at2759"/>
<evidence type="ECO:0000313" key="1">
    <source>
        <dbReference type="EMBL" id="PZC75633.1"/>
    </source>
</evidence>
<name>A0A2W1BV55_HELAM</name>
<protein>
    <submittedName>
        <fullName evidence="1">Uncharacterized protein</fullName>
    </submittedName>
</protein>
<dbReference type="AlphaFoldDB" id="A0A2W1BV55"/>
<keyword evidence="2" id="KW-1185">Reference proteome</keyword>
<sequence length="133" mass="14609">MTAVLTPKPPAGSWAEYLGASSGAPRLRRAFSMEDVPPPPSKEPATSWAQYLAASENSLSPPMFPPRAEQRAQPSAPCEPVTSWAEYLAARYYYTPCVVVPSHLTMVSHIFVVNARLFRPMDYLANCTITSSF</sequence>